<gene>
    <name evidence="2" type="ORF">BC739_005110</name>
</gene>
<name>A0ABR6BLY1_9PSEU</name>
<dbReference type="Proteomes" id="UP000517916">
    <property type="component" value="Unassembled WGS sequence"/>
</dbReference>
<proteinExistence type="predicted"/>
<sequence length="290" mass="33703">MSVGSLLATSDLHISYDQNRAITETIRPTSDEDWLIVAGDVAESVDRISWALELLSKRFAKVIWAPGNHELWTTKHDSVQLRGQARYEHLVRVCRELGVSTPEDEFPIWRTEEEEFVVAPLFVLYDYSFREPGATLEATMKYAYETGIVCTDELVLHPDPHPTRQAWCHERVEITRKRLDAIPDHLRTVLVSHWPLHRGPTTMLRWPHFAMWCGTELTADWHLRYRAAAAVYGHLHIPLTLEYDGVRFEEVSLGYPREWSKRTDKPYPVRSILPADPTRVPWNRRDEARA</sequence>
<dbReference type="RefSeq" id="WP_182838625.1">
    <property type="nucleotide sequence ID" value="NZ_BAAABQ010000023.1"/>
</dbReference>
<dbReference type="PANTHER" id="PTHR36492:SF2">
    <property type="entry name" value="[ACYL-CARRIER-PROTEIN] PHOSPHODIESTERASE PPTH"/>
    <property type="match status" value="1"/>
</dbReference>
<dbReference type="InterPro" id="IPR004843">
    <property type="entry name" value="Calcineurin-like_PHP"/>
</dbReference>
<evidence type="ECO:0000313" key="3">
    <source>
        <dbReference type="Proteomes" id="UP000517916"/>
    </source>
</evidence>
<protein>
    <submittedName>
        <fullName evidence="2">3',5'-cyclic AMP phosphodiesterase CpdA</fullName>
    </submittedName>
</protein>
<dbReference type="SUPFAM" id="SSF56300">
    <property type="entry name" value="Metallo-dependent phosphatases"/>
    <property type="match status" value="1"/>
</dbReference>
<dbReference type="PANTHER" id="PTHR36492">
    <property type="match status" value="1"/>
</dbReference>
<feature type="domain" description="Calcineurin-like phosphoesterase" evidence="1">
    <location>
        <begin position="6"/>
        <end position="238"/>
    </location>
</feature>
<organism evidence="2 3">
    <name type="scientific">Kutzneria viridogrisea</name>
    <dbReference type="NCBI Taxonomy" id="47990"/>
    <lineage>
        <taxon>Bacteria</taxon>
        <taxon>Bacillati</taxon>
        <taxon>Actinomycetota</taxon>
        <taxon>Actinomycetes</taxon>
        <taxon>Pseudonocardiales</taxon>
        <taxon>Pseudonocardiaceae</taxon>
        <taxon>Kutzneria</taxon>
    </lineage>
</organism>
<accession>A0ABR6BLY1</accession>
<dbReference type="Pfam" id="PF00149">
    <property type="entry name" value="Metallophos"/>
    <property type="match status" value="1"/>
</dbReference>
<keyword evidence="3" id="KW-1185">Reference proteome</keyword>
<reference evidence="2 3" key="1">
    <citation type="submission" date="2020-08" db="EMBL/GenBank/DDBJ databases">
        <title>Genomic Encyclopedia of Archaeal and Bacterial Type Strains, Phase II (KMG-II): from individual species to whole genera.</title>
        <authorList>
            <person name="Goeker M."/>
        </authorList>
    </citation>
    <scope>NUCLEOTIDE SEQUENCE [LARGE SCALE GENOMIC DNA]</scope>
    <source>
        <strain evidence="2 3">DSM 43850</strain>
    </source>
</reference>
<dbReference type="EMBL" id="JACJID010000004">
    <property type="protein sequence ID" value="MBA8927893.1"/>
    <property type="molecule type" value="Genomic_DNA"/>
</dbReference>
<evidence type="ECO:0000259" key="1">
    <source>
        <dbReference type="Pfam" id="PF00149"/>
    </source>
</evidence>
<evidence type="ECO:0000313" key="2">
    <source>
        <dbReference type="EMBL" id="MBA8927893.1"/>
    </source>
</evidence>
<dbReference type="Gene3D" id="3.60.21.10">
    <property type="match status" value="1"/>
</dbReference>
<dbReference type="InterPro" id="IPR029052">
    <property type="entry name" value="Metallo-depent_PP-like"/>
</dbReference>
<dbReference type="InterPro" id="IPR052963">
    <property type="entry name" value="Pantetheine_PDE"/>
</dbReference>
<comment type="caution">
    <text evidence="2">The sequence shown here is derived from an EMBL/GenBank/DDBJ whole genome shotgun (WGS) entry which is preliminary data.</text>
</comment>